<accession>A0A4U5PHT5</accession>
<dbReference type="PANTHER" id="PTHR23360">
    <property type="entry name" value="G-PROTEIN COUPLED RECEPTORS FAMILY 1 PROFILE DOMAIN-CONTAINING PROTEIN-RELATED"/>
    <property type="match status" value="1"/>
</dbReference>
<keyword evidence="7" id="KW-1185">Reference proteome</keyword>
<feature type="transmembrane region" description="Helical" evidence="5">
    <location>
        <begin position="45"/>
        <end position="70"/>
    </location>
</feature>
<reference evidence="6 7" key="2">
    <citation type="journal article" date="2019" name="G3 (Bethesda)">
        <title>Hybrid Assembly of the Genome of the Entomopathogenic Nematode Steinernema carpocapsae Identifies the X-Chromosome.</title>
        <authorList>
            <person name="Serra L."/>
            <person name="Macchietto M."/>
            <person name="Macias-Munoz A."/>
            <person name="McGill C.J."/>
            <person name="Rodriguez I.M."/>
            <person name="Rodriguez B."/>
            <person name="Murad R."/>
            <person name="Mortazavi A."/>
        </authorList>
    </citation>
    <scope>NUCLEOTIDE SEQUENCE [LARGE SCALE GENOMIC DNA]</scope>
    <source>
        <strain evidence="6 7">ALL</strain>
    </source>
</reference>
<dbReference type="Proteomes" id="UP000298663">
    <property type="component" value="Unassembled WGS sequence"/>
</dbReference>
<comment type="caution">
    <text evidence="6">The sequence shown here is derived from an EMBL/GenBank/DDBJ whole genome shotgun (WGS) entry which is preliminary data.</text>
</comment>
<feature type="transmembrane region" description="Helical" evidence="5">
    <location>
        <begin position="255"/>
        <end position="275"/>
    </location>
</feature>
<name>A0A4U5PHT5_STECR</name>
<dbReference type="InterPro" id="IPR000276">
    <property type="entry name" value="GPCR_Rhodpsn"/>
</dbReference>
<dbReference type="SMART" id="SM01381">
    <property type="entry name" value="7TM_GPCR_Srsx"/>
    <property type="match status" value="1"/>
</dbReference>
<feature type="transmembrane region" description="Helical" evidence="5">
    <location>
        <begin position="12"/>
        <end position="33"/>
    </location>
</feature>
<evidence type="ECO:0000256" key="4">
    <source>
        <dbReference type="ARBA" id="ARBA00023136"/>
    </source>
</evidence>
<keyword evidence="3 5" id="KW-1133">Transmembrane helix</keyword>
<proteinExistence type="predicted"/>
<evidence type="ECO:0000256" key="1">
    <source>
        <dbReference type="ARBA" id="ARBA00004370"/>
    </source>
</evidence>
<dbReference type="SUPFAM" id="SSF81321">
    <property type="entry name" value="Family A G protein-coupled receptor-like"/>
    <property type="match status" value="1"/>
</dbReference>
<feature type="transmembrane region" description="Helical" evidence="5">
    <location>
        <begin position="181"/>
        <end position="202"/>
    </location>
</feature>
<evidence type="ECO:0000256" key="2">
    <source>
        <dbReference type="ARBA" id="ARBA00022692"/>
    </source>
</evidence>
<organism evidence="6 7">
    <name type="scientific">Steinernema carpocapsae</name>
    <name type="common">Entomopathogenic nematode</name>
    <dbReference type="NCBI Taxonomy" id="34508"/>
    <lineage>
        <taxon>Eukaryota</taxon>
        <taxon>Metazoa</taxon>
        <taxon>Ecdysozoa</taxon>
        <taxon>Nematoda</taxon>
        <taxon>Chromadorea</taxon>
        <taxon>Rhabditida</taxon>
        <taxon>Tylenchina</taxon>
        <taxon>Panagrolaimomorpha</taxon>
        <taxon>Strongyloidoidea</taxon>
        <taxon>Steinernematidae</taxon>
        <taxon>Steinernema</taxon>
    </lineage>
</organism>
<gene>
    <name evidence="6" type="ORF">L596_010247</name>
</gene>
<dbReference type="AlphaFoldDB" id="A0A4U5PHT5"/>
<dbReference type="OrthoDB" id="5813285at2759"/>
<protein>
    <recommendedName>
        <fullName evidence="8">G-protein coupled receptors family 1 profile domain-containing protein</fullName>
    </recommendedName>
</protein>
<sequence length="308" mass="33913">MSAPLSVRIENSVYFGIGTAALLLNVVLILCVLRKPAFRARKDLQLAGCFCVIDALYGLSFVVVATYRYGVLHSKQGNQLMSRYDCNSQISLAIALMVEQMPPCIIALSTIDRAVAIFRPFFYYTMSAKWTYAPIVGSILYGIGAYVLGRLLTLQEVNLEVSAMCYTYDSVRFEVAKSLHYVRIAFIAISILLYIPIFLKLYKQAKANTSTSNSSFKLLRRTSITVAVATCTDLLLLLIPDLVLATDFLGSTKYAVLLFVLMFSKSFVNAIACAVRNPEILRETIADIKSALGLGAQSVSSVHALTTF</sequence>
<evidence type="ECO:0000256" key="5">
    <source>
        <dbReference type="SAM" id="Phobius"/>
    </source>
</evidence>
<evidence type="ECO:0008006" key="8">
    <source>
        <dbReference type="Google" id="ProtNLM"/>
    </source>
</evidence>
<dbReference type="GO" id="GO:0016020">
    <property type="term" value="C:membrane"/>
    <property type="evidence" value="ECO:0007669"/>
    <property type="project" value="UniProtKB-SubCell"/>
</dbReference>
<reference evidence="6 7" key="1">
    <citation type="journal article" date="2015" name="Genome Biol.">
        <title>Comparative genomics of Steinernema reveals deeply conserved gene regulatory networks.</title>
        <authorList>
            <person name="Dillman A.R."/>
            <person name="Macchietto M."/>
            <person name="Porter C.F."/>
            <person name="Rogers A."/>
            <person name="Williams B."/>
            <person name="Antoshechkin I."/>
            <person name="Lee M.M."/>
            <person name="Goodwin Z."/>
            <person name="Lu X."/>
            <person name="Lewis E.E."/>
            <person name="Goodrich-Blair H."/>
            <person name="Stock S.P."/>
            <person name="Adams B.J."/>
            <person name="Sternberg P.W."/>
            <person name="Mortazavi A."/>
        </authorList>
    </citation>
    <scope>NUCLEOTIDE SEQUENCE [LARGE SCALE GENOMIC DNA]</scope>
    <source>
        <strain evidence="6 7">ALL</strain>
    </source>
</reference>
<dbReference type="Pfam" id="PF10320">
    <property type="entry name" value="7TM_GPCR_Srsx"/>
    <property type="match status" value="1"/>
</dbReference>
<feature type="transmembrane region" description="Helical" evidence="5">
    <location>
        <begin position="130"/>
        <end position="149"/>
    </location>
</feature>
<keyword evidence="2 5" id="KW-0812">Transmembrane</keyword>
<evidence type="ECO:0000256" key="3">
    <source>
        <dbReference type="ARBA" id="ARBA00022989"/>
    </source>
</evidence>
<dbReference type="EMBL" id="AZBU02000002">
    <property type="protein sequence ID" value="TKR96192.1"/>
    <property type="molecule type" value="Genomic_DNA"/>
</dbReference>
<evidence type="ECO:0000313" key="6">
    <source>
        <dbReference type="EMBL" id="TKR96192.1"/>
    </source>
</evidence>
<dbReference type="InterPro" id="IPR019424">
    <property type="entry name" value="7TM_GPCR_Srsx"/>
</dbReference>
<dbReference type="PANTHER" id="PTHR23360:SF26">
    <property type="entry name" value="G-PROTEIN COUPLED RECEPTORS FAMILY 1 PROFILE DOMAIN-CONTAINING PROTEIN"/>
    <property type="match status" value="1"/>
</dbReference>
<feature type="transmembrane region" description="Helical" evidence="5">
    <location>
        <begin position="90"/>
        <end position="109"/>
    </location>
</feature>
<evidence type="ECO:0000313" key="7">
    <source>
        <dbReference type="Proteomes" id="UP000298663"/>
    </source>
</evidence>
<feature type="transmembrane region" description="Helical" evidence="5">
    <location>
        <begin position="223"/>
        <end position="243"/>
    </location>
</feature>
<dbReference type="Gene3D" id="1.20.1070.10">
    <property type="entry name" value="Rhodopsin 7-helix transmembrane proteins"/>
    <property type="match status" value="1"/>
</dbReference>
<comment type="subcellular location">
    <subcellularLocation>
        <location evidence="1">Membrane</location>
    </subcellularLocation>
</comment>
<dbReference type="GO" id="GO:0004930">
    <property type="term" value="F:G protein-coupled receptor activity"/>
    <property type="evidence" value="ECO:0007669"/>
    <property type="project" value="InterPro"/>
</dbReference>
<keyword evidence="4 5" id="KW-0472">Membrane</keyword>
<dbReference type="InterPro" id="IPR047130">
    <property type="entry name" value="7TM_GPCR_Srsx_nematod"/>
</dbReference>